<protein>
    <submittedName>
        <fullName evidence="1">Uncharacterized protein</fullName>
    </submittedName>
</protein>
<evidence type="ECO:0000313" key="1">
    <source>
        <dbReference type="EMBL" id="KAI0084427.1"/>
    </source>
</evidence>
<accession>A0ACB8TQV5</accession>
<keyword evidence="2" id="KW-1185">Reference proteome</keyword>
<reference evidence="1" key="1">
    <citation type="journal article" date="2021" name="Environ. Microbiol.">
        <title>Gene family expansions and transcriptome signatures uncover fungal adaptations to wood decay.</title>
        <authorList>
            <person name="Hage H."/>
            <person name="Miyauchi S."/>
            <person name="Viragh M."/>
            <person name="Drula E."/>
            <person name="Min B."/>
            <person name="Chaduli D."/>
            <person name="Navarro D."/>
            <person name="Favel A."/>
            <person name="Norest M."/>
            <person name="Lesage-Meessen L."/>
            <person name="Balint B."/>
            <person name="Merenyi Z."/>
            <person name="de Eugenio L."/>
            <person name="Morin E."/>
            <person name="Martinez A.T."/>
            <person name="Baldrian P."/>
            <person name="Stursova M."/>
            <person name="Martinez M.J."/>
            <person name="Novotny C."/>
            <person name="Magnuson J.K."/>
            <person name="Spatafora J.W."/>
            <person name="Maurice S."/>
            <person name="Pangilinan J."/>
            <person name="Andreopoulos W."/>
            <person name="LaButti K."/>
            <person name="Hundley H."/>
            <person name="Na H."/>
            <person name="Kuo A."/>
            <person name="Barry K."/>
            <person name="Lipzen A."/>
            <person name="Henrissat B."/>
            <person name="Riley R."/>
            <person name="Ahrendt S."/>
            <person name="Nagy L.G."/>
            <person name="Grigoriev I.V."/>
            <person name="Martin F."/>
            <person name="Rosso M.N."/>
        </authorList>
    </citation>
    <scope>NUCLEOTIDE SEQUENCE</scope>
    <source>
        <strain evidence="1">CBS 384.51</strain>
    </source>
</reference>
<gene>
    <name evidence="1" type="ORF">BDY19DRAFT_870302</name>
</gene>
<dbReference type="Proteomes" id="UP001055072">
    <property type="component" value="Unassembled WGS sequence"/>
</dbReference>
<name>A0ACB8TQV5_9APHY</name>
<feature type="non-terminal residue" evidence="1">
    <location>
        <position position="112"/>
    </location>
</feature>
<comment type="caution">
    <text evidence="1">The sequence shown here is derived from an EMBL/GenBank/DDBJ whole genome shotgun (WGS) entry which is preliminary data.</text>
</comment>
<proteinExistence type="predicted"/>
<sequence>TWYHSAIRPVVLHWGAVHNGVAHRCRYCAIDLLMGEDAGFCCGPHGSRLHDVQPLPPLPAEYDLFMQNSRISELSRRFNLIFSFAALESSHRFPNIARPLGFIAMEGRVYHR</sequence>
<evidence type="ECO:0000313" key="2">
    <source>
        <dbReference type="Proteomes" id="UP001055072"/>
    </source>
</evidence>
<organism evidence="1 2">
    <name type="scientific">Irpex rosettiformis</name>
    <dbReference type="NCBI Taxonomy" id="378272"/>
    <lineage>
        <taxon>Eukaryota</taxon>
        <taxon>Fungi</taxon>
        <taxon>Dikarya</taxon>
        <taxon>Basidiomycota</taxon>
        <taxon>Agaricomycotina</taxon>
        <taxon>Agaricomycetes</taxon>
        <taxon>Polyporales</taxon>
        <taxon>Irpicaceae</taxon>
        <taxon>Irpex</taxon>
    </lineage>
</organism>
<dbReference type="EMBL" id="MU274943">
    <property type="protein sequence ID" value="KAI0084427.1"/>
    <property type="molecule type" value="Genomic_DNA"/>
</dbReference>
<feature type="non-terminal residue" evidence="1">
    <location>
        <position position="1"/>
    </location>
</feature>